<dbReference type="PROSITE" id="PS00903">
    <property type="entry name" value="CYT_DCMP_DEAMINASES_1"/>
    <property type="match status" value="1"/>
</dbReference>
<evidence type="ECO:0000256" key="2">
    <source>
        <dbReference type="ARBA" id="ARBA00022833"/>
    </source>
</evidence>
<keyword evidence="1" id="KW-0479">Metal-binding</keyword>
<sequence>MLRFLVRLKGPGLTFISRQSPLNQTLVSCLRQKGEGFKEPEQKVVIADESHFLKNAQAKMTAASLPGLKAGCNFLVFAHHHSMLEALHEFLKVRHITLSKAFLKSPSVSHTSYKKSCRKRKWSVSGLMEAPRDVNMVLHLSSTTSCDLISSLVLDCLIVIRRHDFVSSSPVIALLSRDPLCCVRRAISSSPYIAKFKVMALVKEDRCEESRKYMGFALHQAKLALEALEVPVGCVILEEGNIIASGRNRTNETRNATRHAEMEAIDELVGQWRKDRLSPSQVAEKFSKCVLYVTCEPCIMCASALSFLGMIPYAELDHFFIPDMIFSLMEGIKEVYYGCGNDKFGGCGSILPLHLASSQTEQGQGGKGYKCSGGIMAEEAVSLFKCFYEQGNPNAPKPHRPVVQREMA</sequence>
<evidence type="ECO:0000313" key="4">
    <source>
        <dbReference type="EMBL" id="KAG5388178.1"/>
    </source>
</evidence>
<evidence type="ECO:0000259" key="3">
    <source>
        <dbReference type="PROSITE" id="PS51747"/>
    </source>
</evidence>
<comment type="caution">
    <text evidence="4">The sequence shown here is derived from an EMBL/GenBank/DDBJ whole genome shotgun (WGS) entry which is preliminary data.</text>
</comment>
<dbReference type="Pfam" id="PF00383">
    <property type="entry name" value="dCMP_cyt_deam_1"/>
    <property type="match status" value="1"/>
</dbReference>
<organism evidence="4 5">
    <name type="scientific">Brassica rapa subsp. trilocularis</name>
    <dbReference type="NCBI Taxonomy" id="1813537"/>
    <lineage>
        <taxon>Eukaryota</taxon>
        <taxon>Viridiplantae</taxon>
        <taxon>Streptophyta</taxon>
        <taxon>Embryophyta</taxon>
        <taxon>Tracheophyta</taxon>
        <taxon>Spermatophyta</taxon>
        <taxon>Magnoliopsida</taxon>
        <taxon>eudicotyledons</taxon>
        <taxon>Gunneridae</taxon>
        <taxon>Pentapetalae</taxon>
        <taxon>rosids</taxon>
        <taxon>malvids</taxon>
        <taxon>Brassicales</taxon>
        <taxon>Brassicaceae</taxon>
        <taxon>Brassiceae</taxon>
        <taxon>Brassica</taxon>
    </lineage>
</organism>
<dbReference type="CDD" id="cd01285">
    <property type="entry name" value="nucleoside_deaminase"/>
    <property type="match status" value="1"/>
</dbReference>
<dbReference type="InterPro" id="IPR016192">
    <property type="entry name" value="APOBEC/CMP_deaminase_Zn-bd"/>
</dbReference>
<keyword evidence="2" id="KW-0862">Zinc</keyword>
<dbReference type="InterPro" id="IPR002125">
    <property type="entry name" value="CMP_dCMP_dom"/>
</dbReference>
<dbReference type="Gene3D" id="3.40.140.10">
    <property type="entry name" value="Cytidine Deaminase, domain 2"/>
    <property type="match status" value="1"/>
</dbReference>
<dbReference type="Proteomes" id="UP000823674">
    <property type="component" value="Chromosome A08"/>
</dbReference>
<reference evidence="4 5" key="1">
    <citation type="submission" date="2021-03" db="EMBL/GenBank/DDBJ databases">
        <authorList>
            <person name="King G.J."/>
            <person name="Bancroft I."/>
            <person name="Baten A."/>
            <person name="Bloomfield J."/>
            <person name="Borpatragohain P."/>
            <person name="He Z."/>
            <person name="Irish N."/>
            <person name="Irwin J."/>
            <person name="Liu K."/>
            <person name="Mauleon R.P."/>
            <person name="Moore J."/>
            <person name="Morris R."/>
            <person name="Ostergaard L."/>
            <person name="Wang B."/>
            <person name="Wells R."/>
        </authorList>
    </citation>
    <scope>NUCLEOTIDE SEQUENCE [LARGE SCALE GENOMIC DNA]</scope>
    <source>
        <strain evidence="4">R-o-18</strain>
        <tissue evidence="4">Leaf</tissue>
    </source>
</reference>
<dbReference type="PANTHER" id="PTHR11079">
    <property type="entry name" value="CYTOSINE DEAMINASE FAMILY MEMBER"/>
    <property type="match status" value="1"/>
</dbReference>
<protein>
    <recommendedName>
        <fullName evidence="3">CMP/dCMP-type deaminase domain-containing protein</fullName>
    </recommendedName>
</protein>
<evidence type="ECO:0000256" key="1">
    <source>
        <dbReference type="ARBA" id="ARBA00022723"/>
    </source>
</evidence>
<gene>
    <name evidence="4" type="primary">A08p006190.1_BraROA</name>
    <name evidence="4" type="ORF">IGI04_029719</name>
</gene>
<dbReference type="PROSITE" id="PS51747">
    <property type="entry name" value="CYT_DCMP_DEAMINASES_2"/>
    <property type="match status" value="1"/>
</dbReference>
<proteinExistence type="predicted"/>
<dbReference type="PROSITE" id="PS51257">
    <property type="entry name" value="PROKAR_LIPOPROTEIN"/>
    <property type="match status" value="1"/>
</dbReference>
<dbReference type="EMBL" id="JADBGQ010000007">
    <property type="protein sequence ID" value="KAG5388178.1"/>
    <property type="molecule type" value="Genomic_DNA"/>
</dbReference>
<dbReference type="InterPro" id="IPR016193">
    <property type="entry name" value="Cytidine_deaminase-like"/>
</dbReference>
<feature type="domain" description="CMP/dCMP-type deaminase" evidence="3">
    <location>
        <begin position="208"/>
        <end position="358"/>
    </location>
</feature>
<accession>A0ABQ7LNN2</accession>
<dbReference type="SUPFAM" id="SSF53927">
    <property type="entry name" value="Cytidine deaminase-like"/>
    <property type="match status" value="1"/>
</dbReference>
<evidence type="ECO:0000313" key="5">
    <source>
        <dbReference type="Proteomes" id="UP000823674"/>
    </source>
</evidence>
<keyword evidence="5" id="KW-1185">Reference proteome</keyword>
<name>A0ABQ7LNN2_BRACM</name>
<dbReference type="PANTHER" id="PTHR11079:SF185">
    <property type="entry name" value="CMP_DCMP-TYPE DEAMINASE DOMAIN-CONTAINING PROTEIN"/>
    <property type="match status" value="1"/>
</dbReference>